<evidence type="ECO:0008006" key="4">
    <source>
        <dbReference type="Google" id="ProtNLM"/>
    </source>
</evidence>
<evidence type="ECO:0000256" key="1">
    <source>
        <dbReference type="SAM" id="Phobius"/>
    </source>
</evidence>
<proteinExistence type="predicted"/>
<keyword evidence="1" id="KW-0812">Transmembrane</keyword>
<dbReference type="Proteomes" id="UP000271098">
    <property type="component" value="Unassembled WGS sequence"/>
</dbReference>
<gene>
    <name evidence="2" type="ORF">GPUH_LOCUS3325</name>
</gene>
<feature type="transmembrane region" description="Helical" evidence="1">
    <location>
        <begin position="20"/>
        <end position="43"/>
    </location>
</feature>
<evidence type="ECO:0000313" key="3">
    <source>
        <dbReference type="Proteomes" id="UP000271098"/>
    </source>
</evidence>
<reference evidence="2 3" key="1">
    <citation type="submission" date="2018-11" db="EMBL/GenBank/DDBJ databases">
        <authorList>
            <consortium name="Pathogen Informatics"/>
        </authorList>
    </citation>
    <scope>NUCLEOTIDE SEQUENCE [LARGE SCALE GENOMIC DNA]</scope>
</reference>
<name>A0A3P6R5A3_9BILA</name>
<dbReference type="EMBL" id="UYRT01005622">
    <property type="protein sequence ID" value="VDK39051.1"/>
    <property type="molecule type" value="Genomic_DNA"/>
</dbReference>
<keyword evidence="1" id="KW-1133">Transmembrane helix</keyword>
<keyword evidence="1" id="KW-0472">Membrane</keyword>
<evidence type="ECO:0000313" key="2">
    <source>
        <dbReference type="EMBL" id="VDK39051.1"/>
    </source>
</evidence>
<protein>
    <recommendedName>
        <fullName evidence="4">G_PROTEIN_RECEP_F1_2 domain-containing protein</fullName>
    </recommendedName>
</protein>
<accession>A0A3P6R5A3</accession>
<sequence length="58" mass="6613">MYLEIFPPAELQMPGSSFIYFMYGVHALQYVNSASNFILYGLLNRQVILSSFAQCSLQ</sequence>
<organism evidence="2 3">
    <name type="scientific">Gongylonema pulchrum</name>
    <dbReference type="NCBI Taxonomy" id="637853"/>
    <lineage>
        <taxon>Eukaryota</taxon>
        <taxon>Metazoa</taxon>
        <taxon>Ecdysozoa</taxon>
        <taxon>Nematoda</taxon>
        <taxon>Chromadorea</taxon>
        <taxon>Rhabditida</taxon>
        <taxon>Spirurina</taxon>
        <taxon>Spiruromorpha</taxon>
        <taxon>Spiruroidea</taxon>
        <taxon>Gongylonematidae</taxon>
        <taxon>Gongylonema</taxon>
    </lineage>
</organism>
<dbReference type="OrthoDB" id="6076970at2759"/>
<dbReference type="AlphaFoldDB" id="A0A3P6R5A3"/>
<keyword evidence="3" id="KW-1185">Reference proteome</keyword>